<evidence type="ECO:0000313" key="4">
    <source>
        <dbReference type="EMBL" id="QEN05028.1"/>
    </source>
</evidence>
<keyword evidence="1" id="KW-0547">Nucleotide-binding</keyword>
<dbReference type="InterPro" id="IPR050107">
    <property type="entry name" value="ABC_carbohydrate_import_ATPase"/>
</dbReference>
<protein>
    <submittedName>
        <fullName evidence="4">ATP-binding cassette domain-containing protein</fullName>
    </submittedName>
</protein>
<dbReference type="PROSITE" id="PS50893">
    <property type="entry name" value="ABC_TRANSPORTER_2"/>
    <property type="match status" value="2"/>
</dbReference>
<feature type="domain" description="ABC transporter" evidence="3">
    <location>
        <begin position="4"/>
        <end position="228"/>
    </location>
</feature>
<organism evidence="4 5">
    <name type="scientific">Thiospirochaeta perfilievii</name>
    <dbReference type="NCBI Taxonomy" id="252967"/>
    <lineage>
        <taxon>Bacteria</taxon>
        <taxon>Pseudomonadati</taxon>
        <taxon>Spirochaetota</taxon>
        <taxon>Spirochaetia</taxon>
        <taxon>Spirochaetales</taxon>
        <taxon>Spirochaetaceae</taxon>
        <taxon>Thiospirochaeta</taxon>
    </lineage>
</organism>
<dbReference type="KEGG" id="sper:EW093_10000"/>
<dbReference type="GO" id="GO:0005524">
    <property type="term" value="F:ATP binding"/>
    <property type="evidence" value="ECO:0007669"/>
    <property type="project" value="UniProtKB-KW"/>
</dbReference>
<dbReference type="SMART" id="SM00382">
    <property type="entry name" value="AAA"/>
    <property type="match status" value="1"/>
</dbReference>
<evidence type="ECO:0000256" key="2">
    <source>
        <dbReference type="ARBA" id="ARBA00022840"/>
    </source>
</evidence>
<dbReference type="AlphaFoldDB" id="A0A5C1QCG8"/>
<reference evidence="4 5" key="2">
    <citation type="submission" date="2019-09" db="EMBL/GenBank/DDBJ databases">
        <title>Complete Genome Sequence and Methylome Analysis of free living Spirochaetas.</title>
        <authorList>
            <person name="Leshcheva N."/>
            <person name="Mikheeva N."/>
        </authorList>
    </citation>
    <scope>NUCLEOTIDE SEQUENCE [LARGE SCALE GENOMIC DNA]</scope>
    <source>
        <strain evidence="4 5">P</strain>
    </source>
</reference>
<reference evidence="4 5" key="1">
    <citation type="submission" date="2019-02" db="EMBL/GenBank/DDBJ databases">
        <authorList>
            <person name="Fomenkov A."/>
            <person name="Dubinina G."/>
            <person name="Grabovich M."/>
            <person name="Vincze T."/>
            <person name="Roberts R.J."/>
        </authorList>
    </citation>
    <scope>NUCLEOTIDE SEQUENCE [LARGE SCALE GENOMIC DNA]</scope>
    <source>
        <strain evidence="4 5">P</strain>
    </source>
</reference>
<dbReference type="Gene3D" id="3.40.50.300">
    <property type="entry name" value="P-loop containing nucleotide triphosphate hydrolases"/>
    <property type="match status" value="2"/>
</dbReference>
<keyword evidence="2 4" id="KW-0067">ATP-binding</keyword>
<dbReference type="CDD" id="cd03216">
    <property type="entry name" value="ABC_Carb_Monos_I"/>
    <property type="match status" value="1"/>
</dbReference>
<keyword evidence="5" id="KW-1185">Reference proteome</keyword>
<feature type="domain" description="ABC transporter" evidence="3">
    <location>
        <begin position="224"/>
        <end position="453"/>
    </location>
</feature>
<dbReference type="PANTHER" id="PTHR43790">
    <property type="entry name" value="CARBOHYDRATE TRANSPORT ATP-BINDING PROTEIN MG119-RELATED"/>
    <property type="match status" value="1"/>
</dbReference>
<dbReference type="InterPro" id="IPR027417">
    <property type="entry name" value="P-loop_NTPase"/>
</dbReference>
<dbReference type="Proteomes" id="UP000323824">
    <property type="component" value="Chromosome"/>
</dbReference>
<evidence type="ECO:0000256" key="1">
    <source>
        <dbReference type="ARBA" id="ARBA00022741"/>
    </source>
</evidence>
<dbReference type="PANTHER" id="PTHR43790:SF4">
    <property type="entry name" value="GUANOSINE IMPORT ATP-BINDING PROTEIN NUPO"/>
    <property type="match status" value="1"/>
</dbReference>
<dbReference type="RefSeq" id="WP_149568269.1">
    <property type="nucleotide sequence ID" value="NZ_CP035807.1"/>
</dbReference>
<dbReference type="SUPFAM" id="SSF52540">
    <property type="entry name" value="P-loop containing nucleoside triphosphate hydrolases"/>
    <property type="match status" value="2"/>
</dbReference>
<dbReference type="InterPro" id="IPR003593">
    <property type="entry name" value="AAA+_ATPase"/>
</dbReference>
<evidence type="ECO:0000259" key="3">
    <source>
        <dbReference type="PROSITE" id="PS50893"/>
    </source>
</evidence>
<dbReference type="OrthoDB" id="304830at2"/>
<dbReference type="GO" id="GO:0016887">
    <property type="term" value="F:ATP hydrolysis activity"/>
    <property type="evidence" value="ECO:0007669"/>
    <property type="project" value="InterPro"/>
</dbReference>
<dbReference type="EMBL" id="CP035807">
    <property type="protein sequence ID" value="QEN05028.1"/>
    <property type="molecule type" value="Genomic_DNA"/>
</dbReference>
<proteinExistence type="predicted"/>
<name>A0A5C1QCG8_9SPIO</name>
<dbReference type="InterPro" id="IPR003439">
    <property type="entry name" value="ABC_transporter-like_ATP-bd"/>
</dbReference>
<dbReference type="Pfam" id="PF00005">
    <property type="entry name" value="ABC_tran"/>
    <property type="match status" value="1"/>
</dbReference>
<accession>A0A5C1QCG8</accession>
<sequence length="456" mass="51207">MNIITMNNISKYFSVNNTLALDKMHIEVEEGEIHAIVGENGAGKSTLMKILHNIEKCDSGEITISGKTGMVSQHFRLIEELTILDNIIIGVEPTHFGFLLDREKGKKRLEEILTIYGFYLDVDQKVRDLSIGQKQLVEIIKVIFNNSDILIFDEPTSALSEIEAQKLRKTILSLKRNGKTIIIISHKIKDISSISDRFTIMRKGKFIETVNTKSVNLNDISRHMSGTDIIKTIIDTTNPQGEPLFEFIVDNVDVTVHEREIIGITGYGDCGLHRLEEGLEKMSLGLNNIGYVPSDRLTKGVELNSKLKETLIAKDRKSFSKHGVLNSKKIDSFSRKLIDKYNIKGSINAQTGTLSGGNLQKSVLARVLEQDPKILILCSPTWGIDLESSNNIYRDIKSLKQRDRGILLLSSDVDEILKLSNRVFVMYKGEVIKELKNDKNCTPELIGRLSSGITHE</sequence>
<evidence type="ECO:0000313" key="5">
    <source>
        <dbReference type="Proteomes" id="UP000323824"/>
    </source>
</evidence>
<gene>
    <name evidence="4" type="ORF">EW093_10000</name>
</gene>